<feature type="compositionally biased region" description="Basic and acidic residues" evidence="3">
    <location>
        <begin position="1"/>
        <end position="21"/>
    </location>
</feature>
<evidence type="ECO:0000313" key="5">
    <source>
        <dbReference type="EMBL" id="PNS19735.1"/>
    </source>
</evidence>
<keyword evidence="6" id="KW-1185">Reference proteome</keyword>
<dbReference type="InParanoid" id="A0A2K1QXE8"/>
<dbReference type="Pfam" id="PF11951">
    <property type="entry name" value="Fungal_trans_2"/>
    <property type="match status" value="1"/>
</dbReference>
<proteinExistence type="predicted"/>
<protein>
    <submittedName>
        <fullName evidence="5">Transcriptional activator protein UGA3</fullName>
    </submittedName>
</protein>
<feature type="compositionally biased region" description="Polar residues" evidence="3">
    <location>
        <begin position="100"/>
        <end position="113"/>
    </location>
</feature>
<evidence type="ECO:0000259" key="4">
    <source>
        <dbReference type="PROSITE" id="PS50048"/>
    </source>
</evidence>
<dbReference type="CDD" id="cd00067">
    <property type="entry name" value="GAL4"/>
    <property type="match status" value="1"/>
</dbReference>
<dbReference type="PROSITE" id="PS00463">
    <property type="entry name" value="ZN2_CY6_FUNGAL_1"/>
    <property type="match status" value="1"/>
</dbReference>
<name>A0A2K1QXE8_9PEZI</name>
<dbReference type="PANTHER" id="PTHR37534">
    <property type="entry name" value="TRANSCRIPTIONAL ACTIVATOR PROTEIN UGA3"/>
    <property type="match status" value="1"/>
</dbReference>
<feature type="region of interest" description="Disordered" evidence="3">
    <location>
        <begin position="78"/>
        <end position="115"/>
    </location>
</feature>
<comment type="subcellular location">
    <subcellularLocation>
        <location evidence="1">Nucleus</location>
    </subcellularLocation>
</comment>
<evidence type="ECO:0000313" key="6">
    <source>
        <dbReference type="Proteomes" id="UP000243797"/>
    </source>
</evidence>
<feature type="domain" description="Zn(2)-C6 fungal-type" evidence="4">
    <location>
        <begin position="32"/>
        <end position="60"/>
    </location>
</feature>
<dbReference type="Proteomes" id="UP000243797">
    <property type="component" value="Unassembled WGS sequence"/>
</dbReference>
<evidence type="ECO:0000256" key="1">
    <source>
        <dbReference type="ARBA" id="ARBA00004123"/>
    </source>
</evidence>
<organism evidence="5 6">
    <name type="scientific">Sphaceloma murrayae</name>
    <dbReference type="NCBI Taxonomy" id="2082308"/>
    <lineage>
        <taxon>Eukaryota</taxon>
        <taxon>Fungi</taxon>
        <taxon>Dikarya</taxon>
        <taxon>Ascomycota</taxon>
        <taxon>Pezizomycotina</taxon>
        <taxon>Dothideomycetes</taxon>
        <taxon>Dothideomycetidae</taxon>
        <taxon>Myriangiales</taxon>
        <taxon>Elsinoaceae</taxon>
        <taxon>Sphaceloma</taxon>
    </lineage>
</organism>
<dbReference type="GO" id="GO:0000976">
    <property type="term" value="F:transcription cis-regulatory region binding"/>
    <property type="evidence" value="ECO:0007669"/>
    <property type="project" value="TreeGrafter"/>
</dbReference>
<dbReference type="STRING" id="2082308.A0A2K1QXE8"/>
<dbReference type="PANTHER" id="PTHR37534:SF49">
    <property type="entry name" value="LYSINE BIOSYNTHESIS REGULATORY PROTEIN LYS14"/>
    <property type="match status" value="1"/>
</dbReference>
<dbReference type="GO" id="GO:0045944">
    <property type="term" value="P:positive regulation of transcription by RNA polymerase II"/>
    <property type="evidence" value="ECO:0007669"/>
    <property type="project" value="TreeGrafter"/>
</dbReference>
<dbReference type="SUPFAM" id="SSF57701">
    <property type="entry name" value="Zn2/Cys6 DNA-binding domain"/>
    <property type="match status" value="1"/>
</dbReference>
<dbReference type="InterPro" id="IPR036864">
    <property type="entry name" value="Zn2-C6_fun-type_DNA-bd_sf"/>
</dbReference>
<evidence type="ECO:0000256" key="2">
    <source>
        <dbReference type="ARBA" id="ARBA00023242"/>
    </source>
</evidence>
<keyword evidence="2" id="KW-0539">Nucleus</keyword>
<dbReference type="AlphaFoldDB" id="A0A2K1QXE8"/>
<dbReference type="GO" id="GO:0000981">
    <property type="term" value="F:DNA-binding transcription factor activity, RNA polymerase II-specific"/>
    <property type="evidence" value="ECO:0007669"/>
    <property type="project" value="InterPro"/>
</dbReference>
<dbReference type="FunCoup" id="A0A2K1QXE8">
    <property type="interactions" value="214"/>
</dbReference>
<accession>A0A2K1QXE8</accession>
<dbReference type="InterPro" id="IPR001138">
    <property type="entry name" value="Zn2Cys6_DnaBD"/>
</dbReference>
<dbReference type="GO" id="GO:0008270">
    <property type="term" value="F:zinc ion binding"/>
    <property type="evidence" value="ECO:0007669"/>
    <property type="project" value="InterPro"/>
</dbReference>
<comment type="caution">
    <text evidence="5">The sequence shown here is derived from an EMBL/GenBank/DDBJ whole genome shotgun (WGS) entry which is preliminary data.</text>
</comment>
<dbReference type="InterPro" id="IPR021858">
    <property type="entry name" value="Fun_TF"/>
</dbReference>
<gene>
    <name evidence="5" type="ORF">CAC42_7702</name>
</gene>
<dbReference type="Gene3D" id="4.10.240.10">
    <property type="entry name" value="Zn(2)-C6 fungal-type DNA-binding domain"/>
    <property type="match status" value="1"/>
</dbReference>
<dbReference type="Pfam" id="PF00172">
    <property type="entry name" value="Zn_clus"/>
    <property type="match status" value="1"/>
</dbReference>
<feature type="region of interest" description="Disordered" evidence="3">
    <location>
        <begin position="208"/>
        <end position="233"/>
    </location>
</feature>
<dbReference type="EMBL" id="NKHZ01000029">
    <property type="protein sequence ID" value="PNS19735.1"/>
    <property type="molecule type" value="Genomic_DNA"/>
</dbReference>
<sequence length="636" mass="70800">MSEPQRADDDTDSIHDVDARPAKKRRTKTFTGCWTCKRRKIKCDEGHPNCSNCGKAGLECEGYGMRLTWTSVRAPSTFSATGDRADEEPVSAGPLPGQGSEATTMPGSPNTRESLPGVAQAHPLLGGVDTPEPVTLQPRSDALHASTRDPHGGSYGRVLVSDLIATPVSTPGLQVPLCSQPRPPALSVPDPSRSSDFLSNTEGVYQDVGWLPRSNPVRSQQETDTRLPGPHAPTGTRHLDLLPDLALQSQLMEHWSTHLCDSLNPLPGMNNPLRTTITPIALEGARTASHISTGSTALFHFICSASAFNLSQTRGSLPSKRALENAALEHHSRGITHLRKNIESNDHAQSVAILASLVMCIYSEAVSGPTPYWRLHMRGAVKWLKHIDYQVWYQSESASLIYQMFICVTTFIQSQFLLVERDESLWDLSYDPTAQPEPYMLDTAFGMPQSLLLALSSMNRIHVQRICSERTAAQDEQITRDIYRLEIELFMSMPTRPPSATVKSGGELMYHHGATYYFAALIYLKRVLKNVHIEEVQTLIEQSLDHLEAMETTTNRPFSPFIWPITIIGCDAHDSLLQRRMIKCLEAFGRGSGMDMWAQLARLMRDLWELRRTEGNADLKWYETSVFTSNQSFMMI</sequence>
<dbReference type="SMART" id="SM00066">
    <property type="entry name" value="GAL4"/>
    <property type="match status" value="1"/>
</dbReference>
<evidence type="ECO:0000256" key="3">
    <source>
        <dbReference type="SAM" id="MobiDB-lite"/>
    </source>
</evidence>
<reference evidence="5 6" key="1">
    <citation type="submission" date="2017-06" db="EMBL/GenBank/DDBJ databases">
        <title>Draft genome sequence of a variant of Elsinoe murrayae.</title>
        <authorList>
            <person name="Cheng Q."/>
        </authorList>
    </citation>
    <scope>NUCLEOTIDE SEQUENCE [LARGE SCALE GENOMIC DNA]</scope>
    <source>
        <strain evidence="5 6">CQ-2017a</strain>
    </source>
</reference>
<dbReference type="PROSITE" id="PS50048">
    <property type="entry name" value="ZN2_CY6_FUNGAL_2"/>
    <property type="match status" value="1"/>
</dbReference>
<dbReference type="OrthoDB" id="3477330at2759"/>
<dbReference type="GO" id="GO:0005634">
    <property type="term" value="C:nucleus"/>
    <property type="evidence" value="ECO:0007669"/>
    <property type="project" value="UniProtKB-SubCell"/>
</dbReference>
<feature type="region of interest" description="Disordered" evidence="3">
    <location>
        <begin position="1"/>
        <end position="25"/>
    </location>
</feature>